<evidence type="ECO:0000313" key="2">
    <source>
        <dbReference type="EMBL" id="KAF3500960.1"/>
    </source>
</evidence>
<organism evidence="2 3">
    <name type="scientific">Brassica cretica</name>
    <name type="common">Mustard</name>
    <dbReference type="NCBI Taxonomy" id="69181"/>
    <lineage>
        <taxon>Eukaryota</taxon>
        <taxon>Viridiplantae</taxon>
        <taxon>Streptophyta</taxon>
        <taxon>Embryophyta</taxon>
        <taxon>Tracheophyta</taxon>
        <taxon>Spermatophyta</taxon>
        <taxon>Magnoliopsida</taxon>
        <taxon>eudicotyledons</taxon>
        <taxon>Gunneridae</taxon>
        <taxon>Pentapetalae</taxon>
        <taxon>rosids</taxon>
        <taxon>malvids</taxon>
        <taxon>Brassicales</taxon>
        <taxon>Brassicaceae</taxon>
        <taxon>Brassiceae</taxon>
        <taxon>Brassica</taxon>
    </lineage>
</organism>
<proteinExistence type="predicted"/>
<feature type="region of interest" description="Disordered" evidence="1">
    <location>
        <begin position="96"/>
        <end position="132"/>
    </location>
</feature>
<sequence length="369" mass="38855">MPNDFANCICSCSRTVSNIVFFTKDDILETTGGVFKDNFDPPTPGSATKFVLCSSKRNPVPSSIKLALTLSSASLSVRVPTSAKITDSAISDHDLRPSASSILRTNKDSCSRATSPSNELNPTSSQHGSIDNGELGIARDKLVPSASRPYSFTNKEPEAATDEIEPEATINKFKATVDELGADVDKLTTPGGDLRTTVDELVTSGSELGAAVDELGIFNDELGAAVDELATPGADLRTTSYELGTSGSELGAAVDKLGIFNDELRVAVDELATPGADLRTTSDKLGIFNGELGAAVDEFATPGADLRTTVDELGISGGEFKTTIDELPLSLSPLTISAHPSTSSNYSQNTSRPQDHTFSTVKKKKRGEE</sequence>
<feature type="compositionally biased region" description="Polar residues" evidence="1">
    <location>
        <begin position="111"/>
        <end position="129"/>
    </location>
</feature>
<dbReference type="EMBL" id="QGKX02001621">
    <property type="protein sequence ID" value="KAF3500960.1"/>
    <property type="molecule type" value="Genomic_DNA"/>
</dbReference>
<protein>
    <submittedName>
        <fullName evidence="2">Uncharacterized protein</fullName>
    </submittedName>
</protein>
<evidence type="ECO:0000313" key="3">
    <source>
        <dbReference type="Proteomes" id="UP000712600"/>
    </source>
</evidence>
<reference evidence="2" key="1">
    <citation type="submission" date="2019-12" db="EMBL/GenBank/DDBJ databases">
        <title>Genome sequencing and annotation of Brassica cretica.</title>
        <authorList>
            <person name="Studholme D.J."/>
            <person name="Sarris P."/>
        </authorList>
    </citation>
    <scope>NUCLEOTIDE SEQUENCE</scope>
    <source>
        <strain evidence="2">PFS-109/04</strain>
        <tissue evidence="2">Leaf</tissue>
    </source>
</reference>
<evidence type="ECO:0000256" key="1">
    <source>
        <dbReference type="SAM" id="MobiDB-lite"/>
    </source>
</evidence>
<feature type="compositionally biased region" description="Polar residues" evidence="1">
    <location>
        <begin position="335"/>
        <end position="360"/>
    </location>
</feature>
<dbReference type="AlphaFoldDB" id="A0A8S9N9Q6"/>
<name>A0A8S9N9Q6_BRACR</name>
<accession>A0A8S9N9Q6</accession>
<gene>
    <name evidence="2" type="ORF">F2Q69_00040349</name>
</gene>
<comment type="caution">
    <text evidence="2">The sequence shown here is derived from an EMBL/GenBank/DDBJ whole genome shotgun (WGS) entry which is preliminary data.</text>
</comment>
<dbReference type="Proteomes" id="UP000712600">
    <property type="component" value="Unassembled WGS sequence"/>
</dbReference>
<feature type="region of interest" description="Disordered" evidence="1">
    <location>
        <begin position="335"/>
        <end position="369"/>
    </location>
</feature>